<dbReference type="PANTHER" id="PTHR30250:SF11">
    <property type="entry name" value="O-ANTIGEN TRANSPORTER-RELATED"/>
    <property type="match status" value="1"/>
</dbReference>
<reference evidence="7 8" key="1">
    <citation type="journal article" date="2015" name="Nature">
        <title>rRNA introns, odd ribosomes, and small enigmatic genomes across a large radiation of phyla.</title>
        <authorList>
            <person name="Brown C.T."/>
            <person name="Hug L.A."/>
            <person name="Thomas B.C."/>
            <person name="Sharon I."/>
            <person name="Castelle C.J."/>
            <person name="Singh A."/>
            <person name="Wilkins M.J."/>
            <person name="Williams K.H."/>
            <person name="Banfield J.F."/>
        </authorList>
    </citation>
    <scope>NUCLEOTIDE SEQUENCE [LARGE SCALE GENOMIC DNA]</scope>
</reference>
<dbReference type="AlphaFoldDB" id="A0A0G0NDM2"/>
<evidence type="ECO:0000256" key="6">
    <source>
        <dbReference type="SAM" id="Phobius"/>
    </source>
</evidence>
<comment type="caution">
    <text evidence="7">The sequence shown here is derived from an EMBL/GenBank/DDBJ whole genome shotgun (WGS) entry which is preliminary data.</text>
</comment>
<feature type="transmembrane region" description="Helical" evidence="6">
    <location>
        <begin position="44"/>
        <end position="65"/>
    </location>
</feature>
<evidence type="ECO:0000256" key="4">
    <source>
        <dbReference type="ARBA" id="ARBA00022989"/>
    </source>
</evidence>
<keyword evidence="2" id="KW-1003">Cell membrane</keyword>
<feature type="transmembrane region" description="Helical" evidence="6">
    <location>
        <begin position="85"/>
        <end position="106"/>
    </location>
</feature>
<feature type="transmembrane region" description="Helical" evidence="6">
    <location>
        <begin position="382"/>
        <end position="404"/>
    </location>
</feature>
<evidence type="ECO:0000256" key="2">
    <source>
        <dbReference type="ARBA" id="ARBA00022475"/>
    </source>
</evidence>
<keyword evidence="5 6" id="KW-0472">Membrane</keyword>
<dbReference type="PANTHER" id="PTHR30250">
    <property type="entry name" value="PST FAMILY PREDICTED COLANIC ACID TRANSPORTER"/>
    <property type="match status" value="1"/>
</dbReference>
<gene>
    <name evidence="7" type="ORF">UT42_C0032G0001</name>
</gene>
<feature type="transmembrane region" description="Helical" evidence="6">
    <location>
        <begin position="444"/>
        <end position="463"/>
    </location>
</feature>
<comment type="subcellular location">
    <subcellularLocation>
        <location evidence="1">Cell membrane</location>
        <topology evidence="1">Multi-pass membrane protein</topology>
    </subcellularLocation>
</comment>
<keyword evidence="4 6" id="KW-1133">Transmembrane helix</keyword>
<evidence type="ECO:0000313" key="8">
    <source>
        <dbReference type="Proteomes" id="UP000034048"/>
    </source>
</evidence>
<organism evidence="7 8">
    <name type="scientific">Candidatus Falkowbacteria bacterium GW2011_GWA2_39_24</name>
    <dbReference type="NCBI Taxonomy" id="1618634"/>
    <lineage>
        <taxon>Bacteria</taxon>
        <taxon>Candidatus Falkowiibacteriota</taxon>
    </lineage>
</organism>
<feature type="transmembrane region" description="Helical" evidence="6">
    <location>
        <begin position="145"/>
        <end position="166"/>
    </location>
</feature>
<dbReference type="GO" id="GO:0005886">
    <property type="term" value="C:plasma membrane"/>
    <property type="evidence" value="ECO:0007669"/>
    <property type="project" value="UniProtKB-SubCell"/>
</dbReference>
<feature type="transmembrane region" description="Helical" evidence="6">
    <location>
        <begin position="358"/>
        <end position="376"/>
    </location>
</feature>
<dbReference type="Proteomes" id="UP000034048">
    <property type="component" value="Unassembled WGS sequence"/>
</dbReference>
<name>A0A0G0NDM2_9BACT</name>
<evidence type="ECO:0000313" key="7">
    <source>
        <dbReference type="EMBL" id="KKR14239.1"/>
    </source>
</evidence>
<feature type="transmembrane region" description="Helical" evidence="6">
    <location>
        <begin position="294"/>
        <end position="310"/>
    </location>
</feature>
<feature type="transmembrane region" description="Helical" evidence="6">
    <location>
        <begin position="217"/>
        <end position="238"/>
    </location>
</feature>
<feature type="transmembrane region" description="Helical" evidence="6">
    <location>
        <begin position="172"/>
        <end position="196"/>
    </location>
</feature>
<dbReference type="CDD" id="cd13128">
    <property type="entry name" value="MATE_Wzx_like"/>
    <property type="match status" value="1"/>
</dbReference>
<accession>A0A0G0NDM2</accession>
<feature type="transmembrane region" description="Helical" evidence="6">
    <location>
        <begin position="322"/>
        <end position="346"/>
    </location>
</feature>
<keyword evidence="3 6" id="KW-0812">Transmembrane</keyword>
<protein>
    <submittedName>
        <fullName evidence="7">Heteropolysaccharide repeat unit export protein</fullName>
    </submittedName>
</protein>
<dbReference type="EMBL" id="LBWS01000032">
    <property type="protein sequence ID" value="KKR14239.1"/>
    <property type="molecule type" value="Genomic_DNA"/>
</dbReference>
<feature type="transmembrane region" description="Helical" evidence="6">
    <location>
        <begin position="112"/>
        <end position="133"/>
    </location>
</feature>
<dbReference type="InterPro" id="IPR050833">
    <property type="entry name" value="Poly_Biosynth_Transport"/>
</dbReference>
<evidence type="ECO:0000256" key="5">
    <source>
        <dbReference type="ARBA" id="ARBA00023136"/>
    </source>
</evidence>
<dbReference type="InterPro" id="IPR002797">
    <property type="entry name" value="Polysacc_synth"/>
</dbReference>
<evidence type="ECO:0000256" key="3">
    <source>
        <dbReference type="ARBA" id="ARBA00022692"/>
    </source>
</evidence>
<feature type="transmembrane region" description="Helical" evidence="6">
    <location>
        <begin position="12"/>
        <end position="32"/>
    </location>
</feature>
<feature type="transmembrane region" description="Helical" evidence="6">
    <location>
        <begin position="250"/>
        <end position="273"/>
    </location>
</feature>
<feature type="transmembrane region" description="Helical" evidence="6">
    <location>
        <begin position="416"/>
        <end position="438"/>
    </location>
</feature>
<dbReference type="Pfam" id="PF01943">
    <property type="entry name" value="Polysacc_synt"/>
    <property type="match status" value="1"/>
</dbReference>
<evidence type="ECO:0000256" key="1">
    <source>
        <dbReference type="ARBA" id="ARBA00004651"/>
    </source>
</evidence>
<proteinExistence type="predicted"/>
<sequence length="480" mass="53621">MSLARQVASNTLIQVISKVIGTIIGLVALAIITRYLGSVGFGQYTTIITFASFFAIIADLGLTLVTGQMINKPGIDQTKVLNNLFAFRLLSALILVGLAPIVINFFPYTPAIKIGVITVSIAYFFLSLNQIFVSIFQKYLRTERIVIAEVISRLVLVAMIIIVKLGDYGLTGLLWAMIASNLISFLLHYVLALRFAKVGFSFDKVIWREIMSRSWPLMLTIVFNLIYLKADILFLSLLKSDYEVGWYGAAYKVVDVLATIPFLFAGIMLPILVNQWHDQSKENFIRTLQRMFDLTALAVIPLLVGGYFLADPMMLYVAGSDFIAAGPILQILLLAVVAVFFTCVFTHAMVSMDKQKQLIGYYLFTALTAIPVYYFGIKYWSYFGAAWGTVYSESLIGIFALILVWRHTKWLPKLRLFGKSLLATGIMALLLSALQNWASQSPGQLVVVMMLGVVVYAIFLYWFKGISPEDLLALARKQND</sequence>